<keyword evidence="2 5" id="KW-0812">Transmembrane</keyword>
<dbReference type="PANTHER" id="PTHR23288:SF38">
    <property type="entry name" value="OCCLUDIN"/>
    <property type="match status" value="1"/>
</dbReference>
<dbReference type="Ensembl" id="ENSCVAT00000023759.1">
    <property type="protein sequence ID" value="ENSCVAP00000030125.1"/>
    <property type="gene ID" value="ENSCVAG00000018434.1"/>
</dbReference>
<dbReference type="STRING" id="28743.ENSCVAP00000030125"/>
<dbReference type="GO" id="GO:0000987">
    <property type="term" value="F:cis-regulatory region sequence-specific DNA binding"/>
    <property type="evidence" value="ECO:0007669"/>
    <property type="project" value="TreeGrafter"/>
</dbReference>
<dbReference type="Proteomes" id="UP000265020">
    <property type="component" value="Unassembled WGS sequence"/>
</dbReference>
<dbReference type="GO" id="GO:0016020">
    <property type="term" value="C:membrane"/>
    <property type="evidence" value="ECO:0007669"/>
    <property type="project" value="UniProtKB-SubCell"/>
</dbReference>
<dbReference type="PROSITE" id="PS51225">
    <property type="entry name" value="MARVEL"/>
    <property type="match status" value="1"/>
</dbReference>
<organism evidence="8 9">
    <name type="scientific">Cyprinodon variegatus</name>
    <name type="common">Sheepshead minnow</name>
    <dbReference type="NCBI Taxonomy" id="28743"/>
    <lineage>
        <taxon>Eukaryota</taxon>
        <taxon>Metazoa</taxon>
        <taxon>Chordata</taxon>
        <taxon>Craniata</taxon>
        <taxon>Vertebrata</taxon>
        <taxon>Euteleostomi</taxon>
        <taxon>Actinopterygii</taxon>
        <taxon>Neopterygii</taxon>
        <taxon>Teleostei</taxon>
        <taxon>Neoteleostei</taxon>
        <taxon>Acanthomorphata</taxon>
        <taxon>Ovalentaria</taxon>
        <taxon>Atherinomorphae</taxon>
        <taxon>Cyprinodontiformes</taxon>
        <taxon>Cyprinodontidae</taxon>
        <taxon>Cyprinodon</taxon>
    </lineage>
</organism>
<evidence type="ECO:0000313" key="8">
    <source>
        <dbReference type="Ensembl" id="ENSCVAP00000030125.1"/>
    </source>
</evidence>
<dbReference type="InterPro" id="IPR008253">
    <property type="entry name" value="Marvel"/>
</dbReference>
<evidence type="ECO:0000256" key="2">
    <source>
        <dbReference type="ARBA" id="ARBA00022692"/>
    </source>
</evidence>
<evidence type="ECO:0000259" key="7">
    <source>
        <dbReference type="PROSITE" id="PS51225"/>
    </source>
</evidence>
<dbReference type="GeneTree" id="ENSGT00940000167296"/>
<keyword evidence="3 6" id="KW-1133">Transmembrane helix</keyword>
<feature type="transmembrane region" description="Helical" evidence="6">
    <location>
        <begin position="169"/>
        <end position="194"/>
    </location>
</feature>
<reference evidence="8" key="1">
    <citation type="submission" date="2025-08" db="UniProtKB">
        <authorList>
            <consortium name="Ensembl"/>
        </authorList>
    </citation>
    <scope>IDENTIFICATION</scope>
</reference>
<comment type="subcellular location">
    <subcellularLocation>
        <location evidence="1">Membrane</location>
        <topology evidence="1">Multi-pass membrane protein</topology>
    </subcellularLocation>
</comment>
<sequence length="354" mass="38653">MYEPRYYDRPPVYSPPYSTTSHSFYPPRSIHSPPSQYASYTDHPPPDSYYMEGQPQHFYRWFSPPGFVKTFQGATALMCFIIFACVASTLVWDINGFGYGGYGVGDMGPVGGAGSGYYGGSYGYSSSYMTPQAAKAAMISMAAINFLVSLGFLVGSFSRSRMMRGCRFYLTIFICDIILAVLQGIIDIIFVIGVNPMSQSSQSMLYNPMLRMCQNIPGTPSLSGSVGAGFPGGFPMYNQYLYHYCFMDPEEVGTNIFIPLFTLVSCCFYRNKAIMSDSLSVGSWVCFGPAGGFGSVSFCLLCVQDPQQDLAPREIEYLVGRGSGPEGRGAYCAGLGERRRRGPQHSAGADGCCV</sequence>
<evidence type="ECO:0000256" key="3">
    <source>
        <dbReference type="ARBA" id="ARBA00022989"/>
    </source>
</evidence>
<keyword evidence="4 5" id="KW-0472">Membrane</keyword>
<evidence type="ECO:0000256" key="6">
    <source>
        <dbReference type="SAM" id="Phobius"/>
    </source>
</evidence>
<keyword evidence="9" id="KW-1185">Reference proteome</keyword>
<evidence type="ECO:0000256" key="5">
    <source>
        <dbReference type="PROSITE-ProRule" id="PRU00581"/>
    </source>
</evidence>
<dbReference type="GO" id="GO:0008023">
    <property type="term" value="C:transcription elongation factor complex"/>
    <property type="evidence" value="ECO:0007669"/>
    <property type="project" value="TreeGrafter"/>
</dbReference>
<reference evidence="8" key="2">
    <citation type="submission" date="2025-09" db="UniProtKB">
        <authorList>
            <consortium name="Ensembl"/>
        </authorList>
    </citation>
    <scope>IDENTIFICATION</scope>
</reference>
<evidence type="ECO:0000256" key="1">
    <source>
        <dbReference type="ARBA" id="ARBA00004141"/>
    </source>
</evidence>
<accession>A0A3Q2GNA9</accession>
<dbReference type="InterPro" id="IPR031176">
    <property type="entry name" value="ELL/occludin"/>
</dbReference>
<dbReference type="GO" id="GO:0042795">
    <property type="term" value="P:snRNA transcription by RNA polymerase II"/>
    <property type="evidence" value="ECO:0007669"/>
    <property type="project" value="TreeGrafter"/>
</dbReference>
<feature type="domain" description="MARVEL" evidence="7">
    <location>
        <begin position="63"/>
        <end position="252"/>
    </location>
</feature>
<dbReference type="PANTHER" id="PTHR23288">
    <property type="entry name" value="OCCLUDIN AND RNA POLYMERASE II ELONGATION FACTOR ELL"/>
    <property type="match status" value="1"/>
</dbReference>
<proteinExistence type="predicted"/>
<name>A0A3Q2GNA9_CYPVA</name>
<feature type="transmembrane region" description="Helical" evidence="6">
    <location>
        <begin position="136"/>
        <end position="157"/>
    </location>
</feature>
<evidence type="ECO:0000256" key="4">
    <source>
        <dbReference type="ARBA" id="ARBA00023136"/>
    </source>
</evidence>
<evidence type="ECO:0000313" key="9">
    <source>
        <dbReference type="Proteomes" id="UP000265020"/>
    </source>
</evidence>
<dbReference type="GO" id="GO:0032968">
    <property type="term" value="P:positive regulation of transcription elongation by RNA polymerase II"/>
    <property type="evidence" value="ECO:0007669"/>
    <property type="project" value="TreeGrafter"/>
</dbReference>
<feature type="transmembrane region" description="Helical" evidence="6">
    <location>
        <begin position="70"/>
        <end position="92"/>
    </location>
</feature>
<protein>
    <submittedName>
        <fullName evidence="8">Zgc:154006</fullName>
    </submittedName>
</protein>
<dbReference type="AlphaFoldDB" id="A0A3Q2GNA9"/>